<feature type="binding site" evidence="7">
    <location>
        <position position="125"/>
    </location>
    <ligand>
        <name>Zn(2+)</name>
        <dbReference type="ChEBI" id="CHEBI:29105"/>
    </ligand>
</feature>
<feature type="binding site" evidence="7">
    <location>
        <position position="179"/>
    </location>
    <ligand>
        <name>L-glutamate</name>
        <dbReference type="ChEBI" id="CHEBI:29985"/>
    </ligand>
</feature>
<comment type="cofactor">
    <cofactor evidence="7">
        <name>Zn(2+)</name>
        <dbReference type="ChEBI" id="CHEBI:29105"/>
    </cofactor>
    <text evidence="7">Binds 1 zinc ion per subunit.</text>
</comment>
<dbReference type="PANTHER" id="PTHR43311">
    <property type="entry name" value="GLUTAMATE--TRNA LIGASE"/>
    <property type="match status" value="1"/>
</dbReference>
<feature type="binding site" evidence="7">
    <location>
        <position position="238"/>
    </location>
    <ligand>
        <name>ATP</name>
        <dbReference type="ChEBI" id="CHEBI:30616"/>
    </ligand>
</feature>
<dbReference type="GO" id="GO:0006424">
    <property type="term" value="P:glutamyl-tRNA aminoacylation"/>
    <property type="evidence" value="ECO:0007669"/>
    <property type="project" value="InterPro"/>
</dbReference>
<organism evidence="11 12">
    <name type="scientific">Spiribacter aquaticus</name>
    <dbReference type="NCBI Taxonomy" id="1935996"/>
    <lineage>
        <taxon>Bacteria</taxon>
        <taxon>Pseudomonadati</taxon>
        <taxon>Pseudomonadota</taxon>
        <taxon>Gammaproteobacteria</taxon>
        <taxon>Chromatiales</taxon>
        <taxon>Ectothiorhodospiraceae</taxon>
        <taxon>Spiribacter</taxon>
    </lineage>
</organism>
<dbReference type="NCBIfam" id="NF004314">
    <property type="entry name" value="PRK05710.1-3"/>
    <property type="match status" value="1"/>
</dbReference>
<feature type="binding site" evidence="7">
    <location>
        <position position="121"/>
    </location>
    <ligand>
        <name>Zn(2+)</name>
        <dbReference type="ChEBI" id="CHEBI:29105"/>
    </ligand>
</feature>
<keyword evidence="12" id="KW-1185">Reference proteome</keyword>
<dbReference type="GO" id="GO:0006400">
    <property type="term" value="P:tRNA modification"/>
    <property type="evidence" value="ECO:0007669"/>
    <property type="project" value="InterPro"/>
</dbReference>
<comment type="similarity">
    <text evidence="7">Belongs to the class-I aminoacyl-tRNA synthetase family. GluQ subfamily.</text>
</comment>
<evidence type="ECO:0000259" key="10">
    <source>
        <dbReference type="Pfam" id="PF00749"/>
    </source>
</evidence>
<keyword evidence="1 7" id="KW-0436">Ligase</keyword>
<dbReference type="InterPro" id="IPR020058">
    <property type="entry name" value="Glu/Gln-tRNA-synth_Ib_cat-dom"/>
</dbReference>
<feature type="binding site" evidence="7">
    <location>
        <position position="103"/>
    </location>
    <ligand>
        <name>Zn(2+)</name>
        <dbReference type="ChEBI" id="CHEBI:29105"/>
    </ligand>
</feature>
<dbReference type="EMBL" id="VMKP01000002">
    <property type="protein sequence ID" value="TVO65422.1"/>
    <property type="molecule type" value="Genomic_DNA"/>
</dbReference>
<dbReference type="EC" id="6.1.1.-" evidence="7"/>
<dbReference type="Proteomes" id="UP000316688">
    <property type="component" value="Unassembled WGS sequence"/>
</dbReference>
<keyword evidence="4 7" id="KW-0862">Zinc</keyword>
<evidence type="ECO:0000256" key="3">
    <source>
        <dbReference type="ARBA" id="ARBA00022741"/>
    </source>
</evidence>
<keyword evidence="6 7" id="KW-0030">Aminoacyl-tRNA synthetase</keyword>
<dbReference type="Gene3D" id="3.40.50.620">
    <property type="entry name" value="HUPs"/>
    <property type="match status" value="1"/>
</dbReference>
<dbReference type="RefSeq" id="WP_144347666.1">
    <property type="nucleotide sequence ID" value="NZ_VMKP01000002.1"/>
</dbReference>
<dbReference type="Pfam" id="PF00749">
    <property type="entry name" value="tRNA-synt_1c"/>
    <property type="match status" value="1"/>
</dbReference>
<feature type="binding site" evidence="7">
    <location>
        <position position="45"/>
    </location>
    <ligand>
        <name>L-glutamate</name>
        <dbReference type="ChEBI" id="CHEBI:29985"/>
    </ligand>
</feature>
<feature type="short sequence motif" description="'KMSKS' region" evidence="7">
    <location>
        <begin position="235"/>
        <end position="239"/>
    </location>
</feature>
<feature type="binding site" evidence="7">
    <location>
        <position position="101"/>
    </location>
    <ligand>
        <name>Zn(2+)</name>
        <dbReference type="ChEBI" id="CHEBI:29105"/>
    </ligand>
</feature>
<feature type="binding site" evidence="7">
    <location>
        <begin position="9"/>
        <end position="13"/>
    </location>
    <ligand>
        <name>L-glutamate</name>
        <dbReference type="ChEBI" id="CHEBI:29985"/>
    </ligand>
</feature>
<feature type="domain" description="Glutamyl/glutaminyl-tRNA synthetase class Ib catalytic" evidence="10">
    <location>
        <begin position="9"/>
        <end position="242"/>
    </location>
</feature>
<dbReference type="InterPro" id="IPR000924">
    <property type="entry name" value="Glu/Gln-tRNA-synth"/>
</dbReference>
<keyword evidence="2 7" id="KW-0479">Metal-binding</keyword>
<dbReference type="GO" id="GO:0008270">
    <property type="term" value="F:zinc ion binding"/>
    <property type="evidence" value="ECO:0007669"/>
    <property type="project" value="UniProtKB-UniRule"/>
</dbReference>
<evidence type="ECO:0000256" key="6">
    <source>
        <dbReference type="ARBA" id="ARBA00023146"/>
    </source>
</evidence>
<protein>
    <recommendedName>
        <fullName evidence="7">Glutamyl-Q tRNA(Asp) synthetase</fullName>
        <shortName evidence="7">Glu-Q-RSs</shortName>
        <ecNumber evidence="7">6.1.1.-</ecNumber>
    </recommendedName>
</protein>
<dbReference type="NCBIfam" id="TIGR03838">
    <property type="entry name" value="queuosine_YadB"/>
    <property type="match status" value="1"/>
</dbReference>
<evidence type="ECO:0000313" key="12">
    <source>
        <dbReference type="Proteomes" id="UP000316688"/>
    </source>
</evidence>
<evidence type="ECO:0000256" key="4">
    <source>
        <dbReference type="ARBA" id="ARBA00022833"/>
    </source>
</evidence>
<dbReference type="SUPFAM" id="SSF52374">
    <property type="entry name" value="Nucleotidylyl transferase"/>
    <property type="match status" value="1"/>
</dbReference>
<feature type="binding site" evidence="7">
    <location>
        <position position="197"/>
    </location>
    <ligand>
        <name>L-glutamate</name>
        <dbReference type="ChEBI" id="CHEBI:29985"/>
    </ligand>
</feature>
<gene>
    <name evidence="7" type="primary">gluQ</name>
    <name evidence="11" type="ORF">FPL11_04895</name>
</gene>
<dbReference type="InterPro" id="IPR049940">
    <property type="entry name" value="GluQ/Sye"/>
</dbReference>
<keyword evidence="5 7" id="KW-0067">ATP-binding</keyword>
<name>A0A557RJT9_9GAMM</name>
<keyword evidence="3 7" id="KW-0547">Nucleotide-binding</keyword>
<dbReference type="PRINTS" id="PR00987">
    <property type="entry name" value="TRNASYNTHGLU"/>
</dbReference>
<dbReference type="GO" id="GO:0004818">
    <property type="term" value="F:glutamate-tRNA ligase activity"/>
    <property type="evidence" value="ECO:0007669"/>
    <property type="project" value="TreeGrafter"/>
</dbReference>
<dbReference type="AlphaFoldDB" id="A0A557RJT9"/>
<dbReference type="HAMAP" id="MF_01428">
    <property type="entry name" value="Glu_Q_tRNA_synth"/>
    <property type="match status" value="1"/>
</dbReference>
<sequence>MTDTRYIGRFAPSPTGPLHRGSLIAALASWLDARAAGGEWRLRIDDVDRGRARVSAARDIRAALEALGLEWDGPVQVQDARRDHYQAALERLQASGDAYPCACTRREVAAGGEAGPAGIIYPGTCRDGLPAGREARSWRFRVPDGPLGFEDRRLGPQSLVPAAVIGDFVIRRGDGLHAYHLAMVVDDAALGVTDVVRGADLLPATPPQMLLRSALSLPQPRHLHVPVATDPQGRKLSKTNAAPPVDTRRAGAAVADALAFLGHPPPADLADAPPAMLLEWAVGHWQSGAIARDGLASGLQHPQYRAYKI</sequence>
<proteinExistence type="inferred from homology"/>
<feature type="region of interest" description="Disordered" evidence="9">
    <location>
        <begin position="226"/>
        <end position="245"/>
    </location>
</feature>
<dbReference type="GO" id="GO:0005524">
    <property type="term" value="F:ATP binding"/>
    <property type="evidence" value="ECO:0007669"/>
    <property type="project" value="UniProtKB-KW"/>
</dbReference>
<dbReference type="InterPro" id="IPR022380">
    <property type="entry name" value="Glu-Q_tRNA(Asp)_Synthase"/>
</dbReference>
<dbReference type="PANTHER" id="PTHR43311:SF1">
    <property type="entry name" value="GLUTAMYL-Q TRNA(ASP) SYNTHETASE"/>
    <property type="match status" value="1"/>
</dbReference>
<reference evidence="11 12" key="1">
    <citation type="submission" date="2019-07" db="EMBL/GenBank/DDBJ databases">
        <title>Reclasification of Spiribacter aquaticus.</title>
        <authorList>
            <person name="Leon M.J."/>
            <person name="Sanchez-Porro C."/>
            <person name="Ventosa A."/>
        </authorList>
    </citation>
    <scope>NUCLEOTIDE SEQUENCE [LARGE SCALE GENOMIC DNA]</scope>
    <source>
        <strain evidence="11 12">SP30</strain>
    </source>
</reference>
<evidence type="ECO:0000256" key="8">
    <source>
        <dbReference type="RuleBase" id="RU363037"/>
    </source>
</evidence>
<accession>A0A557RJT9</accession>
<evidence type="ECO:0000256" key="7">
    <source>
        <dbReference type="HAMAP-Rule" id="MF_01428"/>
    </source>
</evidence>
<keyword evidence="8" id="KW-0648">Protein biosynthesis</keyword>
<dbReference type="GO" id="GO:0005829">
    <property type="term" value="C:cytosol"/>
    <property type="evidence" value="ECO:0007669"/>
    <property type="project" value="TreeGrafter"/>
</dbReference>
<feature type="short sequence motif" description="'HIGH' region" evidence="7">
    <location>
        <begin position="12"/>
        <end position="22"/>
    </location>
</feature>
<evidence type="ECO:0000256" key="1">
    <source>
        <dbReference type="ARBA" id="ARBA00022598"/>
    </source>
</evidence>
<evidence type="ECO:0000256" key="5">
    <source>
        <dbReference type="ARBA" id="ARBA00022840"/>
    </source>
</evidence>
<dbReference type="InterPro" id="IPR014729">
    <property type="entry name" value="Rossmann-like_a/b/a_fold"/>
</dbReference>
<comment type="caution">
    <text evidence="11">The sequence shown here is derived from an EMBL/GenBank/DDBJ whole genome shotgun (WGS) entry which is preliminary data.</text>
</comment>
<evidence type="ECO:0000256" key="9">
    <source>
        <dbReference type="SAM" id="MobiDB-lite"/>
    </source>
</evidence>
<evidence type="ECO:0000256" key="2">
    <source>
        <dbReference type="ARBA" id="ARBA00022723"/>
    </source>
</evidence>
<evidence type="ECO:0000313" key="11">
    <source>
        <dbReference type="EMBL" id="TVO65422.1"/>
    </source>
</evidence>
<comment type="function">
    <text evidence="7">Catalyzes the tRNA-independent activation of glutamate in presence of ATP and the subsequent transfer of glutamate onto a tRNA(Asp). Glutamate is transferred on the 2-amino-5-(4,5-dihydroxy-2-cyclopenten-1-yl) moiety of the queuosine in the wobble position of the QUC anticodon.</text>
</comment>